<keyword evidence="2" id="KW-1185">Reference proteome</keyword>
<protein>
    <submittedName>
        <fullName evidence="1">Uncharacterized protein</fullName>
    </submittedName>
</protein>
<dbReference type="AlphaFoldDB" id="A0A136IYP4"/>
<name>A0A136IYP4_9PEZI</name>
<evidence type="ECO:0000313" key="1">
    <source>
        <dbReference type="EMBL" id="KXJ90018.1"/>
    </source>
</evidence>
<accession>A0A136IYP4</accession>
<proteinExistence type="predicted"/>
<dbReference type="EMBL" id="KQ964253">
    <property type="protein sequence ID" value="KXJ90018.1"/>
    <property type="molecule type" value="Genomic_DNA"/>
</dbReference>
<gene>
    <name evidence="1" type="ORF">Micbo1qcDRAFT_164519</name>
</gene>
<evidence type="ECO:0000313" key="2">
    <source>
        <dbReference type="Proteomes" id="UP000070501"/>
    </source>
</evidence>
<sequence length="71" mass="7934">MIVVGSGLIVVVNFDSCRWLGEDLHDEGGPGTKRTNELRVPEVIIASKKSEIDAFTELETWLFGMSVDDFY</sequence>
<organism evidence="1 2">
    <name type="scientific">Microdochium bolleyi</name>
    <dbReference type="NCBI Taxonomy" id="196109"/>
    <lineage>
        <taxon>Eukaryota</taxon>
        <taxon>Fungi</taxon>
        <taxon>Dikarya</taxon>
        <taxon>Ascomycota</taxon>
        <taxon>Pezizomycotina</taxon>
        <taxon>Sordariomycetes</taxon>
        <taxon>Xylariomycetidae</taxon>
        <taxon>Xylariales</taxon>
        <taxon>Microdochiaceae</taxon>
        <taxon>Microdochium</taxon>
    </lineage>
</organism>
<reference evidence="2" key="1">
    <citation type="submission" date="2016-02" db="EMBL/GenBank/DDBJ databases">
        <title>Draft genome sequence of Microdochium bolleyi, a fungal endophyte of beachgrass.</title>
        <authorList>
            <consortium name="DOE Joint Genome Institute"/>
            <person name="David A.S."/>
            <person name="May G."/>
            <person name="Haridas S."/>
            <person name="Lim J."/>
            <person name="Wang M."/>
            <person name="Labutti K."/>
            <person name="Lipzen A."/>
            <person name="Barry K."/>
            <person name="Grigoriev I.V."/>
        </authorList>
    </citation>
    <scope>NUCLEOTIDE SEQUENCE [LARGE SCALE GENOMIC DNA]</scope>
    <source>
        <strain evidence="2">J235TASD1</strain>
    </source>
</reference>
<dbReference type="OrthoDB" id="4062651at2759"/>
<dbReference type="InParanoid" id="A0A136IYP4"/>
<dbReference type="Proteomes" id="UP000070501">
    <property type="component" value="Unassembled WGS sequence"/>
</dbReference>